<dbReference type="KEGG" id="dat:HRM2_34520"/>
<gene>
    <name evidence="1" type="ordered locus">HRM2_34520</name>
</gene>
<keyword evidence="2" id="KW-1185">Reference proteome</keyword>
<dbReference type="EMBL" id="CP001087">
    <property type="protein sequence ID" value="ACN16527.1"/>
    <property type="molecule type" value="Genomic_DNA"/>
</dbReference>
<evidence type="ECO:0000313" key="2">
    <source>
        <dbReference type="Proteomes" id="UP000000442"/>
    </source>
</evidence>
<dbReference type="Proteomes" id="UP000000442">
    <property type="component" value="Chromosome"/>
</dbReference>
<dbReference type="eggNOG" id="COG2963">
    <property type="taxonomic scope" value="Bacteria"/>
</dbReference>
<accession>C0Q922</accession>
<reference evidence="1 2" key="1">
    <citation type="journal article" date="2009" name="Environ. Microbiol.">
        <title>Genome sequence of Desulfobacterium autotrophicum HRM2, a marine sulfate reducer oxidizing organic carbon completely to carbon dioxide.</title>
        <authorList>
            <person name="Strittmatter A.W."/>
            <person name="Liesegang H."/>
            <person name="Rabus R."/>
            <person name="Decker I."/>
            <person name="Amann J."/>
            <person name="Andres S."/>
            <person name="Henne A."/>
            <person name="Fricke W.F."/>
            <person name="Martinez-Arias R."/>
            <person name="Bartels D."/>
            <person name="Goesmann A."/>
            <person name="Krause L."/>
            <person name="Puehler A."/>
            <person name="Klenk H.P."/>
            <person name="Richter M."/>
            <person name="Schuler M."/>
            <person name="Gloeckner F.O."/>
            <person name="Meyerdierks A."/>
            <person name="Gottschalk G."/>
            <person name="Amann R."/>
        </authorList>
    </citation>
    <scope>NUCLEOTIDE SEQUENCE [LARGE SCALE GENOMIC DNA]</scope>
    <source>
        <strain evidence="2">ATCC 43914 / DSM 3382 / HRM2</strain>
    </source>
</reference>
<sequence>MERKNYSKQLKSRVAYTAIKGNQTVNKIAPEFGIHTGLVNRGVIAHLGKKSHRNF</sequence>
<evidence type="ECO:0008006" key="3">
    <source>
        <dbReference type="Google" id="ProtNLM"/>
    </source>
</evidence>
<dbReference type="HOGENOM" id="CLU_3024646_0_0_7"/>
<evidence type="ECO:0000313" key="1">
    <source>
        <dbReference type="EMBL" id="ACN16527.1"/>
    </source>
</evidence>
<proteinExistence type="predicted"/>
<organism evidence="1 2">
    <name type="scientific">Desulforapulum autotrophicum (strain ATCC 43914 / DSM 3382 / VKM B-1955 / HRM2)</name>
    <name type="common">Desulfobacterium autotrophicum</name>
    <dbReference type="NCBI Taxonomy" id="177437"/>
    <lineage>
        <taxon>Bacteria</taxon>
        <taxon>Pseudomonadati</taxon>
        <taxon>Thermodesulfobacteriota</taxon>
        <taxon>Desulfobacteria</taxon>
        <taxon>Desulfobacterales</taxon>
        <taxon>Desulfobacteraceae</taxon>
        <taxon>Desulforapulum</taxon>
    </lineage>
</organism>
<protein>
    <recommendedName>
        <fullName evidence="3">Transposase</fullName>
    </recommendedName>
</protein>
<dbReference type="AlphaFoldDB" id="C0Q922"/>
<name>C0Q922_DESAH</name>